<dbReference type="Proteomes" id="UP001307608">
    <property type="component" value="Chromosome"/>
</dbReference>
<proteinExistence type="predicted"/>
<dbReference type="SUPFAM" id="SSF54637">
    <property type="entry name" value="Thioesterase/thiol ester dehydrase-isomerase"/>
    <property type="match status" value="1"/>
</dbReference>
<dbReference type="Gene3D" id="3.10.129.10">
    <property type="entry name" value="Hotdog Thioesterase"/>
    <property type="match status" value="1"/>
</dbReference>
<sequence length="148" mass="17190">MFKNERSVRIEWGDCDPADIVFYPRYFTFFDASTGALFEAMGYTLRYIRDELNDVGFPMVDTRSQFFKPSKYGDNVTIESEFTEVGRASFGVRHRLFNEGCLAVECTEKRVWACHNAEGVLKAKPIPDEIKMKMMRRSEKQESKNKGQ</sequence>
<protein>
    <submittedName>
        <fullName evidence="1">4-hydroxybenzoyl-CoA thioesterase</fullName>
    </submittedName>
</protein>
<dbReference type="InterPro" id="IPR029069">
    <property type="entry name" value="HotDog_dom_sf"/>
</dbReference>
<reference evidence="1 2" key="1">
    <citation type="submission" date="2023-01" db="EMBL/GenBank/DDBJ databases">
        <title>Complete genome sequence of Marinomonas pontica strain 200518_36.</title>
        <authorList>
            <person name="Ueki S."/>
            <person name="Gajardo G."/>
            <person name="Maruyama F."/>
        </authorList>
    </citation>
    <scope>NUCLEOTIDE SEQUENCE [LARGE SCALE GENOMIC DNA]</scope>
    <source>
        <strain evidence="1 2">200518_36</strain>
    </source>
</reference>
<dbReference type="EMBL" id="AP027271">
    <property type="protein sequence ID" value="BDX03421.1"/>
    <property type="molecule type" value="Genomic_DNA"/>
</dbReference>
<accession>A0ABM8FEB0</accession>
<keyword evidence="2" id="KW-1185">Reference proteome</keyword>
<dbReference type="Pfam" id="PF13279">
    <property type="entry name" value="4HBT_2"/>
    <property type="match status" value="1"/>
</dbReference>
<organism evidence="1 2">
    <name type="scientific">Marinomonas pontica</name>
    <dbReference type="NCBI Taxonomy" id="264739"/>
    <lineage>
        <taxon>Bacteria</taxon>
        <taxon>Pseudomonadati</taxon>
        <taxon>Pseudomonadota</taxon>
        <taxon>Gammaproteobacteria</taxon>
        <taxon>Oceanospirillales</taxon>
        <taxon>Oceanospirillaceae</taxon>
        <taxon>Marinomonas</taxon>
    </lineage>
</organism>
<name>A0ABM8FEB0_9GAMM</name>
<evidence type="ECO:0000313" key="2">
    <source>
        <dbReference type="Proteomes" id="UP001307608"/>
    </source>
</evidence>
<dbReference type="RefSeq" id="WP_338267918.1">
    <property type="nucleotide sequence ID" value="NZ_AP027271.1"/>
</dbReference>
<gene>
    <name evidence="1" type="ORF">MACH16_21690</name>
</gene>
<evidence type="ECO:0000313" key="1">
    <source>
        <dbReference type="EMBL" id="BDX03421.1"/>
    </source>
</evidence>
<dbReference type="CDD" id="cd00586">
    <property type="entry name" value="4HBT"/>
    <property type="match status" value="1"/>
</dbReference>